<name>A0AA88VX61_9ASTE</name>
<dbReference type="InterPro" id="IPR043128">
    <property type="entry name" value="Rev_trsase/Diguanyl_cyclase"/>
</dbReference>
<dbReference type="PANTHER" id="PTHR48475">
    <property type="entry name" value="RIBONUCLEASE H"/>
    <property type="match status" value="1"/>
</dbReference>
<dbReference type="PANTHER" id="PTHR48475:SF2">
    <property type="entry name" value="RIBONUCLEASE H"/>
    <property type="match status" value="1"/>
</dbReference>
<dbReference type="EMBL" id="JAVXUP010001113">
    <property type="protein sequence ID" value="KAK3015834.1"/>
    <property type="molecule type" value="Genomic_DNA"/>
</dbReference>
<dbReference type="InterPro" id="IPR041577">
    <property type="entry name" value="RT_RNaseH_2"/>
</dbReference>
<dbReference type="Pfam" id="PF17919">
    <property type="entry name" value="RT_RNaseH_2"/>
    <property type="match status" value="1"/>
</dbReference>
<organism evidence="3 4">
    <name type="scientific">Escallonia herrerae</name>
    <dbReference type="NCBI Taxonomy" id="1293975"/>
    <lineage>
        <taxon>Eukaryota</taxon>
        <taxon>Viridiplantae</taxon>
        <taxon>Streptophyta</taxon>
        <taxon>Embryophyta</taxon>
        <taxon>Tracheophyta</taxon>
        <taxon>Spermatophyta</taxon>
        <taxon>Magnoliopsida</taxon>
        <taxon>eudicotyledons</taxon>
        <taxon>Gunneridae</taxon>
        <taxon>Pentapetalae</taxon>
        <taxon>asterids</taxon>
        <taxon>campanulids</taxon>
        <taxon>Escalloniales</taxon>
        <taxon>Escalloniaceae</taxon>
        <taxon>Escallonia</taxon>
    </lineage>
</organism>
<dbReference type="Gene3D" id="3.30.70.270">
    <property type="match status" value="1"/>
</dbReference>
<feature type="region of interest" description="Disordered" evidence="1">
    <location>
        <begin position="111"/>
        <end position="139"/>
    </location>
</feature>
<accession>A0AA88VX61</accession>
<dbReference type="InterPro" id="IPR043502">
    <property type="entry name" value="DNA/RNA_pol_sf"/>
</dbReference>
<feature type="domain" description="Reverse transcriptase/retrotransposon-derived protein RNase H-like" evidence="2">
    <location>
        <begin position="175"/>
        <end position="267"/>
    </location>
</feature>
<sequence length="302" mass="34575">MDDGASIHNLLIRPHLDSSQGDEQGLIYYSLFKRALKGENESVTKYEVKFTRLSRYGKQLVANEKDRVQMFTWGLKPSIRQCIVSVPLDTYIQCIDIAKTIEAEAKDYRERKDAKVGKRDSPKLSQSHMAQGDGKRRQTSSSISFGCALRRFMARSAERCLPFFKAIRKAKDFAWTEFCQKSFEELKTYLSSPPLLSKPLPGEDLFMYLSVTEVAVSAILVREENGVQRPIYYVSKVLQNVEMRYPKIDKMALALITSTRRLRPYFSVSYNYGFNGSTIKKSLAEPRAIRKTSEFVGRIRGV</sequence>
<feature type="compositionally biased region" description="Basic and acidic residues" evidence="1">
    <location>
        <begin position="111"/>
        <end position="122"/>
    </location>
</feature>
<gene>
    <name evidence="3" type="ORF">RJ639_006011</name>
</gene>
<comment type="caution">
    <text evidence="3">The sequence shown here is derived from an EMBL/GenBank/DDBJ whole genome shotgun (WGS) entry which is preliminary data.</text>
</comment>
<keyword evidence="4" id="KW-1185">Reference proteome</keyword>
<dbReference type="Proteomes" id="UP001188597">
    <property type="component" value="Unassembled WGS sequence"/>
</dbReference>
<dbReference type="SUPFAM" id="SSF56672">
    <property type="entry name" value="DNA/RNA polymerases"/>
    <property type="match status" value="1"/>
</dbReference>
<evidence type="ECO:0000313" key="4">
    <source>
        <dbReference type="Proteomes" id="UP001188597"/>
    </source>
</evidence>
<evidence type="ECO:0000259" key="2">
    <source>
        <dbReference type="Pfam" id="PF17919"/>
    </source>
</evidence>
<reference evidence="3" key="1">
    <citation type="submission" date="2022-12" db="EMBL/GenBank/DDBJ databases">
        <title>Draft genome assemblies for two species of Escallonia (Escalloniales).</title>
        <authorList>
            <person name="Chanderbali A."/>
            <person name="Dervinis C."/>
            <person name="Anghel I."/>
            <person name="Soltis D."/>
            <person name="Soltis P."/>
            <person name="Zapata F."/>
        </authorList>
    </citation>
    <scope>NUCLEOTIDE SEQUENCE</scope>
    <source>
        <strain evidence="3">UCBG64.0493</strain>
        <tissue evidence="3">Leaf</tissue>
    </source>
</reference>
<proteinExistence type="predicted"/>
<evidence type="ECO:0000313" key="3">
    <source>
        <dbReference type="EMBL" id="KAK3015834.1"/>
    </source>
</evidence>
<dbReference type="AlphaFoldDB" id="A0AA88VX61"/>
<evidence type="ECO:0000256" key="1">
    <source>
        <dbReference type="SAM" id="MobiDB-lite"/>
    </source>
</evidence>
<protein>
    <recommendedName>
        <fullName evidence="2">Reverse transcriptase/retrotransposon-derived protein RNase H-like domain-containing protein</fullName>
    </recommendedName>
</protein>